<dbReference type="SUPFAM" id="SSF141072">
    <property type="entry name" value="CalX-like"/>
    <property type="match status" value="2"/>
</dbReference>
<dbReference type="PANTHER" id="PTHR45982:SF1">
    <property type="entry name" value="REGULATOR OF CHROMOSOME CONDENSATION"/>
    <property type="match status" value="1"/>
</dbReference>
<dbReference type="GO" id="GO:0005085">
    <property type="term" value="F:guanyl-nucleotide exchange factor activity"/>
    <property type="evidence" value="ECO:0007669"/>
    <property type="project" value="TreeGrafter"/>
</dbReference>
<dbReference type="GO" id="GO:0005737">
    <property type="term" value="C:cytoplasm"/>
    <property type="evidence" value="ECO:0007669"/>
    <property type="project" value="TreeGrafter"/>
</dbReference>
<dbReference type="AlphaFoldDB" id="A0A6H1UH58"/>
<evidence type="ECO:0000313" key="7">
    <source>
        <dbReference type="Proteomes" id="UP000501602"/>
    </source>
</evidence>
<gene>
    <name evidence="6" type="ORF">HER31_12565</name>
</gene>
<dbReference type="SMART" id="SM00237">
    <property type="entry name" value="Calx_beta"/>
    <property type="match status" value="1"/>
</dbReference>
<organism evidence="6 7">
    <name type="scientific">Ferrimonas lipolytica</name>
    <dbReference type="NCBI Taxonomy" id="2724191"/>
    <lineage>
        <taxon>Bacteria</taxon>
        <taxon>Pseudomonadati</taxon>
        <taxon>Pseudomonadota</taxon>
        <taxon>Gammaproteobacteria</taxon>
        <taxon>Alteromonadales</taxon>
        <taxon>Ferrimonadaceae</taxon>
        <taxon>Ferrimonas</taxon>
    </lineage>
</organism>
<keyword evidence="7" id="KW-1185">Reference proteome</keyword>
<dbReference type="InterPro" id="IPR018247">
    <property type="entry name" value="EF_Hand_1_Ca_BS"/>
</dbReference>
<keyword evidence="2" id="KW-0677">Repeat</keyword>
<dbReference type="Gene3D" id="2.130.10.30">
    <property type="entry name" value="Regulator of chromosome condensation 1/beta-lactamase-inhibitor protein II"/>
    <property type="match status" value="2"/>
</dbReference>
<evidence type="ECO:0000256" key="2">
    <source>
        <dbReference type="ARBA" id="ARBA00022737"/>
    </source>
</evidence>
<feature type="region of interest" description="Disordered" evidence="4">
    <location>
        <begin position="25"/>
        <end position="44"/>
    </location>
</feature>
<dbReference type="Pfam" id="PF03160">
    <property type="entry name" value="Calx-beta"/>
    <property type="match status" value="2"/>
</dbReference>
<evidence type="ECO:0000256" key="4">
    <source>
        <dbReference type="SAM" id="MobiDB-lite"/>
    </source>
</evidence>
<dbReference type="InterPro" id="IPR009091">
    <property type="entry name" value="RCC1/BLIP-II"/>
</dbReference>
<keyword evidence="1" id="KW-0732">Signal</keyword>
<dbReference type="InterPro" id="IPR051553">
    <property type="entry name" value="Ran_GTPase-activating"/>
</dbReference>
<dbReference type="PANTHER" id="PTHR45982">
    <property type="entry name" value="REGULATOR OF CHROMOSOME CONDENSATION"/>
    <property type="match status" value="1"/>
</dbReference>
<dbReference type="EMBL" id="CP051180">
    <property type="protein sequence ID" value="QIZ77653.1"/>
    <property type="molecule type" value="Genomic_DNA"/>
</dbReference>
<proteinExistence type="predicted"/>
<evidence type="ECO:0000313" key="6">
    <source>
        <dbReference type="EMBL" id="QIZ77653.1"/>
    </source>
</evidence>
<evidence type="ECO:0000256" key="1">
    <source>
        <dbReference type="ARBA" id="ARBA00022729"/>
    </source>
</evidence>
<dbReference type="SUPFAM" id="SSF50985">
    <property type="entry name" value="RCC1/BLIP-II"/>
    <property type="match status" value="1"/>
</dbReference>
<dbReference type="InterPro" id="IPR038081">
    <property type="entry name" value="CalX-like_sf"/>
</dbReference>
<dbReference type="Gene3D" id="2.60.40.2030">
    <property type="match status" value="2"/>
</dbReference>
<dbReference type="Proteomes" id="UP000501602">
    <property type="component" value="Chromosome"/>
</dbReference>
<dbReference type="Pfam" id="PF13540">
    <property type="entry name" value="RCC1_2"/>
    <property type="match status" value="5"/>
</dbReference>
<dbReference type="PROSITE" id="PS50012">
    <property type="entry name" value="RCC1_3"/>
    <property type="match status" value="2"/>
</dbReference>
<name>A0A6H1UH58_9GAMM</name>
<dbReference type="InterPro" id="IPR003644">
    <property type="entry name" value="Calx_beta"/>
</dbReference>
<dbReference type="GO" id="GO:0016020">
    <property type="term" value="C:membrane"/>
    <property type="evidence" value="ECO:0007669"/>
    <property type="project" value="InterPro"/>
</dbReference>
<dbReference type="InterPro" id="IPR000408">
    <property type="entry name" value="Reg_chr_condens"/>
</dbReference>
<feature type="domain" description="Calx-beta" evidence="5">
    <location>
        <begin position="262"/>
        <end position="359"/>
    </location>
</feature>
<protein>
    <recommendedName>
        <fullName evidence="5">Calx-beta domain-containing protein</fullName>
    </recommendedName>
</protein>
<dbReference type="KEGG" id="fes:HER31_12565"/>
<evidence type="ECO:0000256" key="3">
    <source>
        <dbReference type="ARBA" id="ARBA00022837"/>
    </source>
</evidence>
<dbReference type="PROSITE" id="PS51257">
    <property type="entry name" value="PROKAR_LIPOPROTEIN"/>
    <property type="match status" value="1"/>
</dbReference>
<dbReference type="Pfam" id="PF23657">
    <property type="entry name" value="DUF7151"/>
    <property type="match status" value="4"/>
</dbReference>
<evidence type="ECO:0000259" key="5">
    <source>
        <dbReference type="SMART" id="SM00237"/>
    </source>
</evidence>
<dbReference type="RefSeq" id="WP_168660912.1">
    <property type="nucleotide sequence ID" value="NZ_CP051180.1"/>
</dbReference>
<dbReference type="InterPro" id="IPR055575">
    <property type="entry name" value="DUF7151"/>
</dbReference>
<dbReference type="GO" id="GO:0007154">
    <property type="term" value="P:cell communication"/>
    <property type="evidence" value="ECO:0007669"/>
    <property type="project" value="InterPro"/>
</dbReference>
<accession>A0A6H1UH58</accession>
<dbReference type="PROSITE" id="PS00018">
    <property type="entry name" value="EF_HAND_1"/>
    <property type="match status" value="2"/>
</dbReference>
<keyword evidence="3" id="KW-0106">Calcium</keyword>
<reference evidence="6 7" key="1">
    <citation type="submission" date="2020-04" db="EMBL/GenBank/DDBJ databases">
        <title>Ferrimonas sp. S7 isolated from sea water.</title>
        <authorList>
            <person name="Bae S.S."/>
            <person name="Baek K."/>
        </authorList>
    </citation>
    <scope>NUCLEOTIDE SEQUENCE [LARGE SCALE GENOMIC DNA]</scope>
    <source>
        <strain evidence="6 7">S7</strain>
    </source>
</reference>
<sequence length="1144" mass="119613">MKKHLIYGALITALSGCGGGESNDDSGAVALNPSPTPDNAPPTLIGSTAEPQGDNCANGGEWLQVGIDSNGDGTLTDGEITDTQLICHGANGQAGLSARFNVSQESTGENCTNGGQRVEVGLDSNSDAVLSDDEVLSVLYVCNGEQGFTGQDGFTALVATIAEPAGANCDAGGTRINSGLDSNRNNILDAEEITNTQYICHGNDGEGGSDGDDGQDGYSVVTNLSTEEPGEHCSNGGKRLDIGLDLNRNNMLDLEEITNTQYVCNGIDAPAPVDITVTSTAANEDDTSLIFTVALSEAQVAPLSINYGTVGITATAGLDFTSTAGTLVYSPGETSKTVAIELASDTLFECNETVMLALNSNGSSYSGFGQINDNGAAQLEARIDVIDNEIVENDSDATFALVFDHPVCEPVEVALAYSGSAIHGVDFNAAETVVIAAATERVEVAIKPVNDAIREERETIQVSASIADTGVHALNLMAADNSHSSATSSASINFSGAEISIIPTTAKLFGGFYANCVVTEDSLVKCWGHNGGYALGNGHDDDIGDDFGEAELTESCNQDGLNGLIEITRYEVDDLDNCSGYGGYVITQGNDDNGNGTLEDDELVSRAINRCGNNVPPYIALEPQQFEASASCPEGGMSIFHGSDDNLDGVLTTSEMGSELLATDIGDIAVISIAVGEYQSCALFVDNTVKCWGSNSNGMLGLGVPFADNSYIGDDPAELGNNLVGVNFGTGRTAISLTGGDDHFCAILDDESLRCWGNGSDGRLGYENKDSVGATPDSIGDSWPAVNFGNGSDGQPLTVKQIASGYNYNCAILSDDSLRCWGDGAFFKLGYQHTDDIGDDVGEMGANLPAINLGTDLTPLQIYSGYGTNCVIFDDGSLKCWGNNRDGQAGLGRGDSFVGDGGYESTSALCRGNEAVFETRTVMSVNNSCEVEGFRIDYGYDSNADGALSADEYQGTYNRCGVDGAPALGAIIEHRLGSSECNGNGGFEYNYGYDVDGDDLPTPEMGDNLPFVQLASSAPITKIAMGYYSTCVLFDDHTLNCWGDGDEGTTGLDTDNDWSDTPDELPSNAALPDLGEGRYAIDIAGRGYQMCALLDNLEVKCWGYSEYGEVGVPQLYDLIIGDGINEFGDTAIEMGDNLPAVELY</sequence>